<gene>
    <name evidence="1" type="ORF">FHS59_003602</name>
</gene>
<evidence type="ECO:0000313" key="1">
    <source>
        <dbReference type="EMBL" id="MBB6327959.1"/>
    </source>
</evidence>
<dbReference type="Proteomes" id="UP000588604">
    <property type="component" value="Unassembled WGS sequence"/>
</dbReference>
<dbReference type="AlphaFoldDB" id="A0A841MQS5"/>
<organism evidence="1 2">
    <name type="scientific">Algoriphagus iocasae</name>
    <dbReference type="NCBI Taxonomy" id="1836499"/>
    <lineage>
        <taxon>Bacteria</taxon>
        <taxon>Pseudomonadati</taxon>
        <taxon>Bacteroidota</taxon>
        <taxon>Cytophagia</taxon>
        <taxon>Cytophagales</taxon>
        <taxon>Cyclobacteriaceae</taxon>
        <taxon>Algoriphagus</taxon>
    </lineage>
</organism>
<name>A0A841MQS5_9BACT</name>
<dbReference type="EMBL" id="JACIJO010000003">
    <property type="protein sequence ID" value="MBB6327959.1"/>
    <property type="molecule type" value="Genomic_DNA"/>
</dbReference>
<proteinExistence type="predicted"/>
<reference evidence="1 2" key="1">
    <citation type="submission" date="2020-08" db="EMBL/GenBank/DDBJ databases">
        <title>Genomic Encyclopedia of Type Strains, Phase IV (KMG-IV): sequencing the most valuable type-strain genomes for metagenomic binning, comparative biology and taxonomic classification.</title>
        <authorList>
            <person name="Goeker M."/>
        </authorList>
    </citation>
    <scope>NUCLEOTIDE SEQUENCE [LARGE SCALE GENOMIC DNA]</scope>
    <source>
        <strain evidence="1 2">DSM 102044</strain>
    </source>
</reference>
<comment type="caution">
    <text evidence="1">The sequence shown here is derived from an EMBL/GenBank/DDBJ whole genome shotgun (WGS) entry which is preliminary data.</text>
</comment>
<protein>
    <submittedName>
        <fullName evidence="1">Uncharacterized protein</fullName>
    </submittedName>
</protein>
<keyword evidence="2" id="KW-1185">Reference proteome</keyword>
<accession>A0A841MQS5</accession>
<sequence>MFAIFLGLRLDHVTVKYIKKKVDLSPRLLENRVLETRKKKKIHLYKSNFKDNPINMN</sequence>
<evidence type="ECO:0000313" key="2">
    <source>
        <dbReference type="Proteomes" id="UP000588604"/>
    </source>
</evidence>